<comment type="caution">
    <text evidence="1">The sequence shown here is derived from an EMBL/GenBank/DDBJ whole genome shotgun (WGS) entry which is preliminary data.</text>
</comment>
<sequence length="99" mass="10980">MWRSSGSTPSPSRMAELLTLSLRECPATLRRKLISPACIQDLVLSVMTIGEGRNVDRPVNRELLFSAQLSLHHNGPAQRPHYCGSCTNPCSQNNSQNEF</sequence>
<keyword evidence="2" id="KW-1185">Reference proteome</keyword>
<reference evidence="1 2" key="1">
    <citation type="submission" date="2021-06" db="EMBL/GenBank/DDBJ databases">
        <authorList>
            <person name="Palmer J.M."/>
        </authorList>
    </citation>
    <scope>NUCLEOTIDE SEQUENCE [LARGE SCALE GENOMIC DNA]</scope>
    <source>
        <strain evidence="1 2">AS_MEX2019</strain>
        <tissue evidence="1">Muscle</tissue>
    </source>
</reference>
<accession>A0ABV1A2J6</accession>
<evidence type="ECO:0000313" key="1">
    <source>
        <dbReference type="EMBL" id="MEQ2311990.1"/>
    </source>
</evidence>
<dbReference type="EMBL" id="JAHRIP010077920">
    <property type="protein sequence ID" value="MEQ2311990.1"/>
    <property type="molecule type" value="Genomic_DNA"/>
</dbReference>
<evidence type="ECO:0000313" key="2">
    <source>
        <dbReference type="Proteomes" id="UP001469553"/>
    </source>
</evidence>
<gene>
    <name evidence="1" type="ORF">AMECASPLE_026368</name>
</gene>
<protein>
    <submittedName>
        <fullName evidence="1">Uncharacterized protein</fullName>
    </submittedName>
</protein>
<organism evidence="1 2">
    <name type="scientific">Ameca splendens</name>
    <dbReference type="NCBI Taxonomy" id="208324"/>
    <lineage>
        <taxon>Eukaryota</taxon>
        <taxon>Metazoa</taxon>
        <taxon>Chordata</taxon>
        <taxon>Craniata</taxon>
        <taxon>Vertebrata</taxon>
        <taxon>Euteleostomi</taxon>
        <taxon>Actinopterygii</taxon>
        <taxon>Neopterygii</taxon>
        <taxon>Teleostei</taxon>
        <taxon>Neoteleostei</taxon>
        <taxon>Acanthomorphata</taxon>
        <taxon>Ovalentaria</taxon>
        <taxon>Atherinomorphae</taxon>
        <taxon>Cyprinodontiformes</taxon>
        <taxon>Goodeidae</taxon>
        <taxon>Ameca</taxon>
    </lineage>
</organism>
<proteinExistence type="predicted"/>
<dbReference type="Proteomes" id="UP001469553">
    <property type="component" value="Unassembled WGS sequence"/>
</dbReference>
<name>A0ABV1A2J6_9TELE</name>